<dbReference type="HOGENOM" id="CLU_094233_0_0_7"/>
<name>Q2LTX8_SYNAS</name>
<dbReference type="InterPro" id="IPR014960">
    <property type="entry name" value="DUF1828"/>
</dbReference>
<dbReference type="InParanoid" id="Q2LTX8"/>
<dbReference type="AlphaFoldDB" id="Q2LTX8"/>
<protein>
    <submittedName>
        <fullName evidence="2">Hypothetical cytosolic protein</fullName>
    </submittedName>
</protein>
<dbReference type="KEGG" id="sat:SYN_01850"/>
<dbReference type="RefSeq" id="WP_011417564.1">
    <property type="nucleotide sequence ID" value="NC_007759.1"/>
</dbReference>
<proteinExistence type="predicted"/>
<evidence type="ECO:0000313" key="2">
    <source>
        <dbReference type="EMBL" id="ABC77542.1"/>
    </source>
</evidence>
<gene>
    <name evidence="2" type="ORF">SYN_01850</name>
</gene>
<feature type="domain" description="DUF1828" evidence="1">
    <location>
        <begin position="33"/>
        <end position="122"/>
    </location>
</feature>
<evidence type="ECO:0000259" key="1">
    <source>
        <dbReference type="Pfam" id="PF08861"/>
    </source>
</evidence>
<dbReference type="Pfam" id="PF08861">
    <property type="entry name" value="DUF1828"/>
    <property type="match status" value="1"/>
</dbReference>
<accession>Q2LTX8</accession>
<organism evidence="2 3">
    <name type="scientific">Syntrophus aciditrophicus (strain SB)</name>
    <dbReference type="NCBI Taxonomy" id="56780"/>
    <lineage>
        <taxon>Bacteria</taxon>
        <taxon>Pseudomonadati</taxon>
        <taxon>Thermodesulfobacteriota</taxon>
        <taxon>Syntrophia</taxon>
        <taxon>Syntrophales</taxon>
        <taxon>Syntrophaceae</taxon>
        <taxon>Syntrophus</taxon>
    </lineage>
</organism>
<evidence type="ECO:0000313" key="3">
    <source>
        <dbReference type="Proteomes" id="UP000001933"/>
    </source>
</evidence>
<keyword evidence="3" id="KW-1185">Reference proteome</keyword>
<dbReference type="OrthoDB" id="581553at2"/>
<reference evidence="2 3" key="1">
    <citation type="journal article" date="2007" name="Proc. Natl. Acad. Sci. U.S.A.">
        <title>The genome of Syntrophus aciditrophicus: life at the thermodynamic limit of microbial growth.</title>
        <authorList>
            <person name="McInerney M.J."/>
            <person name="Rohlin L."/>
            <person name="Mouttaki H."/>
            <person name="Kim U."/>
            <person name="Krupp R.S."/>
            <person name="Rios-Hernandez L."/>
            <person name="Sieber J."/>
            <person name="Struchtemeyer C.G."/>
            <person name="Bhattacharyya A."/>
            <person name="Campbell J.W."/>
            <person name="Gunsalus R.P."/>
        </authorList>
    </citation>
    <scope>NUCLEOTIDE SEQUENCE [LARGE SCALE GENOMIC DNA]</scope>
    <source>
        <strain evidence="2 3">SB</strain>
    </source>
</reference>
<dbReference type="EMBL" id="CP000252">
    <property type="protein sequence ID" value="ABC77542.1"/>
    <property type="molecule type" value="Genomic_DNA"/>
</dbReference>
<dbReference type="Proteomes" id="UP000001933">
    <property type="component" value="Chromosome"/>
</dbReference>
<sequence>MNLERIEQDFRIKVSEKLRVKSEGIERFRVFVPFMFEDGDHLSIVMRKGDDQWILTDEGHTYMHLTYDLEEKDLQRGTRQKIITNALSVFKVEDREGELITKISNDQYGDALYSFVQALLRITDITYLSRERVRSTFMEDFRSFIEEAVPQNRREFDWHDPSHDPEGKYLIDCKINGMPKPLFVHAMPGDDKTRDATITLLQFEKWGLAFRSVAIFEDQEQINRKVLARFSDVCEKQFSNLSGNRDRIKRYFDEVMGE</sequence>
<dbReference type="STRING" id="56780.SYN_01850"/>